<dbReference type="EMBL" id="MU865317">
    <property type="protein sequence ID" value="KAK4228568.1"/>
    <property type="molecule type" value="Genomic_DNA"/>
</dbReference>
<organism evidence="1 2">
    <name type="scientific">Podospora fimiseda</name>
    <dbReference type="NCBI Taxonomy" id="252190"/>
    <lineage>
        <taxon>Eukaryota</taxon>
        <taxon>Fungi</taxon>
        <taxon>Dikarya</taxon>
        <taxon>Ascomycota</taxon>
        <taxon>Pezizomycotina</taxon>
        <taxon>Sordariomycetes</taxon>
        <taxon>Sordariomycetidae</taxon>
        <taxon>Sordariales</taxon>
        <taxon>Podosporaceae</taxon>
        <taxon>Podospora</taxon>
    </lineage>
</organism>
<gene>
    <name evidence="1" type="ORF">QBC38DRAFT_523801</name>
</gene>
<dbReference type="AlphaFoldDB" id="A0AAN7BS55"/>
<evidence type="ECO:0000313" key="2">
    <source>
        <dbReference type="Proteomes" id="UP001301958"/>
    </source>
</evidence>
<protein>
    <submittedName>
        <fullName evidence="1">Uncharacterized protein</fullName>
    </submittedName>
</protein>
<evidence type="ECO:0000313" key="1">
    <source>
        <dbReference type="EMBL" id="KAK4228568.1"/>
    </source>
</evidence>
<reference evidence="1" key="2">
    <citation type="submission" date="2023-05" db="EMBL/GenBank/DDBJ databases">
        <authorList>
            <consortium name="Lawrence Berkeley National Laboratory"/>
            <person name="Steindorff A."/>
            <person name="Hensen N."/>
            <person name="Bonometti L."/>
            <person name="Westerberg I."/>
            <person name="Brannstrom I.O."/>
            <person name="Guillou S."/>
            <person name="Cros-Aarteil S."/>
            <person name="Calhoun S."/>
            <person name="Haridas S."/>
            <person name="Kuo A."/>
            <person name="Mondo S."/>
            <person name="Pangilinan J."/>
            <person name="Riley R."/>
            <person name="Labutti K."/>
            <person name="Andreopoulos B."/>
            <person name="Lipzen A."/>
            <person name="Chen C."/>
            <person name="Yanf M."/>
            <person name="Daum C."/>
            <person name="Ng V."/>
            <person name="Clum A."/>
            <person name="Ohm R."/>
            <person name="Martin F."/>
            <person name="Silar P."/>
            <person name="Natvig D."/>
            <person name="Lalanne C."/>
            <person name="Gautier V."/>
            <person name="Ament-Velasquez S.L."/>
            <person name="Kruys A."/>
            <person name="Hutchinson M.I."/>
            <person name="Powell A.J."/>
            <person name="Barry K."/>
            <person name="Miller A.N."/>
            <person name="Grigoriev I.V."/>
            <person name="Debuchy R."/>
            <person name="Gladieux P."/>
            <person name="Thoren M.H."/>
            <person name="Johannesson H."/>
        </authorList>
    </citation>
    <scope>NUCLEOTIDE SEQUENCE</scope>
    <source>
        <strain evidence="1">CBS 990.96</strain>
    </source>
</reference>
<accession>A0AAN7BS55</accession>
<reference evidence="1" key="1">
    <citation type="journal article" date="2023" name="Mol. Phylogenet. Evol.">
        <title>Genome-scale phylogeny and comparative genomics of the fungal order Sordariales.</title>
        <authorList>
            <person name="Hensen N."/>
            <person name="Bonometti L."/>
            <person name="Westerberg I."/>
            <person name="Brannstrom I.O."/>
            <person name="Guillou S."/>
            <person name="Cros-Aarteil S."/>
            <person name="Calhoun S."/>
            <person name="Haridas S."/>
            <person name="Kuo A."/>
            <person name="Mondo S."/>
            <person name="Pangilinan J."/>
            <person name="Riley R."/>
            <person name="LaButti K."/>
            <person name="Andreopoulos B."/>
            <person name="Lipzen A."/>
            <person name="Chen C."/>
            <person name="Yan M."/>
            <person name="Daum C."/>
            <person name="Ng V."/>
            <person name="Clum A."/>
            <person name="Steindorff A."/>
            <person name="Ohm R.A."/>
            <person name="Martin F."/>
            <person name="Silar P."/>
            <person name="Natvig D.O."/>
            <person name="Lalanne C."/>
            <person name="Gautier V."/>
            <person name="Ament-Velasquez S.L."/>
            <person name="Kruys A."/>
            <person name="Hutchinson M.I."/>
            <person name="Powell A.J."/>
            <person name="Barry K."/>
            <person name="Miller A.N."/>
            <person name="Grigoriev I.V."/>
            <person name="Debuchy R."/>
            <person name="Gladieux P."/>
            <person name="Hiltunen Thoren M."/>
            <person name="Johannesson H."/>
        </authorList>
    </citation>
    <scope>NUCLEOTIDE SEQUENCE</scope>
    <source>
        <strain evidence="1">CBS 990.96</strain>
    </source>
</reference>
<proteinExistence type="predicted"/>
<keyword evidence="2" id="KW-1185">Reference proteome</keyword>
<sequence>MSLPTLPQINSSTRFPQSCASISLQLLTYLDTIFPQPPFLTLSIGSGPGLLEALLLYHFPLRSETFFGVEVSSQVNRYLSKENVIIVNGTWDIVDPGTEEKLQGKEEVKGLIFVYPREVKLVERYLREKKKVEVVVWIGPRCDEEGFERVLGDWGVREEEVKGLVEDGEVVGVWRRRKV</sequence>
<dbReference type="Proteomes" id="UP001301958">
    <property type="component" value="Unassembled WGS sequence"/>
</dbReference>
<comment type="caution">
    <text evidence="1">The sequence shown here is derived from an EMBL/GenBank/DDBJ whole genome shotgun (WGS) entry which is preliminary data.</text>
</comment>
<name>A0AAN7BS55_9PEZI</name>